<gene>
    <name evidence="1" type="ORF">NTEN_LOCUS4507</name>
</gene>
<name>A0A6H5G7P1_9HEMI</name>
<proteinExistence type="predicted"/>
<protein>
    <submittedName>
        <fullName evidence="1">Uncharacterized protein</fullName>
    </submittedName>
</protein>
<dbReference type="AlphaFoldDB" id="A0A6H5G7P1"/>
<reference evidence="1 2" key="1">
    <citation type="submission" date="2020-02" db="EMBL/GenBank/DDBJ databases">
        <authorList>
            <person name="Ferguson B K."/>
        </authorList>
    </citation>
    <scope>NUCLEOTIDE SEQUENCE [LARGE SCALE GENOMIC DNA]</scope>
</reference>
<dbReference type="GO" id="GO:0000127">
    <property type="term" value="C:transcription factor TFIIIC complex"/>
    <property type="evidence" value="ECO:0007669"/>
    <property type="project" value="InterPro"/>
</dbReference>
<dbReference type="EMBL" id="CADCXU010006687">
    <property type="protein sequence ID" value="CAA9998224.1"/>
    <property type="molecule type" value="Genomic_DNA"/>
</dbReference>
<accession>A0A6H5G7P1</accession>
<keyword evidence="2" id="KW-1185">Reference proteome</keyword>
<organism evidence="1 2">
    <name type="scientific">Nesidiocoris tenuis</name>
    <dbReference type="NCBI Taxonomy" id="355587"/>
    <lineage>
        <taxon>Eukaryota</taxon>
        <taxon>Metazoa</taxon>
        <taxon>Ecdysozoa</taxon>
        <taxon>Arthropoda</taxon>
        <taxon>Hexapoda</taxon>
        <taxon>Insecta</taxon>
        <taxon>Pterygota</taxon>
        <taxon>Neoptera</taxon>
        <taxon>Paraneoptera</taxon>
        <taxon>Hemiptera</taxon>
        <taxon>Heteroptera</taxon>
        <taxon>Panheteroptera</taxon>
        <taxon>Cimicomorpha</taxon>
        <taxon>Miridae</taxon>
        <taxon>Dicyphina</taxon>
        <taxon>Nesidiocoris</taxon>
    </lineage>
</organism>
<feature type="non-terminal residue" evidence="1">
    <location>
        <position position="76"/>
    </location>
</feature>
<dbReference type="OrthoDB" id="68020at2759"/>
<evidence type="ECO:0000313" key="1">
    <source>
        <dbReference type="EMBL" id="CAA9998224.1"/>
    </source>
</evidence>
<dbReference type="GO" id="GO:0042791">
    <property type="term" value="P:5S class rRNA transcription by RNA polymerase III"/>
    <property type="evidence" value="ECO:0007669"/>
    <property type="project" value="TreeGrafter"/>
</dbReference>
<evidence type="ECO:0000313" key="2">
    <source>
        <dbReference type="Proteomes" id="UP000479000"/>
    </source>
</evidence>
<sequence>MFVNEHFHTRRRLMKPVVVCIRPWIRIDGTLNRLVLDRALGSVLGHCLSSAGIFIKKLQDRFTPALQPAHTYELVL</sequence>
<dbReference type="GO" id="GO:0006384">
    <property type="term" value="P:transcription initiation at RNA polymerase III promoter"/>
    <property type="evidence" value="ECO:0007669"/>
    <property type="project" value="InterPro"/>
</dbReference>
<dbReference type="PANTHER" id="PTHR15180">
    <property type="entry name" value="GENERAL TRANSCRIPTION FACTOR 3C POLYPEPTIDE 1"/>
    <property type="match status" value="1"/>
</dbReference>
<dbReference type="Proteomes" id="UP000479000">
    <property type="component" value="Unassembled WGS sequence"/>
</dbReference>
<dbReference type="InterPro" id="IPR044210">
    <property type="entry name" value="Tfc3-like"/>
</dbReference>
<dbReference type="PANTHER" id="PTHR15180:SF1">
    <property type="entry name" value="GENERAL TRANSCRIPTION FACTOR 3C POLYPEPTIDE 1"/>
    <property type="match status" value="1"/>
</dbReference>
<dbReference type="GO" id="GO:0003677">
    <property type="term" value="F:DNA binding"/>
    <property type="evidence" value="ECO:0007669"/>
    <property type="project" value="InterPro"/>
</dbReference>